<evidence type="ECO:0000313" key="2">
    <source>
        <dbReference type="EMBL" id="KAL1405967.1"/>
    </source>
</evidence>
<evidence type="ECO:0008006" key="4">
    <source>
        <dbReference type="Google" id="ProtNLM"/>
    </source>
</evidence>
<sequence length="429" mass="46454">MTLPLAPSPHTPRRTPSPSWSPSWSPSSWDASSTASPTPSPSPEVWTPRESPSWASAPLPAPVPVAPVGAGPWPCFWVGTFRSPPPSPKPPAPPRTPRTTISHTYHPEIVDAIVGLAPLPSLRVLAATNKALRAKIAPRLRRHIVLSATSMISGLSLAAADGGKLPGIPSTLPTSTSPPAAATAAALDDARVVSFASPVCPEFLRKFTDQVRNVDTVRILPRALTANLTWFSPRNECTFVVFTSVDELLSLYIRFPQLPSSTRRLVLNLGCCDARDTVIDAISVAVMSYVTHVVDEIVVLFTRREGCPGSALEREGSPHSLVDLIINGLTFTLDHVRYTFVDVDDIGIASSGNLESDAFKAGTTARVTEVLGDLRSQAQWCSWGDPEESKRAQWSDDELGSMARGMRFLSAREYKSQVGQYRYDLETRV</sequence>
<evidence type="ECO:0000313" key="3">
    <source>
        <dbReference type="Proteomes" id="UP001565368"/>
    </source>
</evidence>
<dbReference type="RefSeq" id="XP_069205911.1">
    <property type="nucleotide sequence ID" value="XM_069356070.1"/>
</dbReference>
<feature type="region of interest" description="Disordered" evidence="1">
    <location>
        <begin position="1"/>
        <end position="57"/>
    </location>
</feature>
<accession>A0ABR3PV16</accession>
<feature type="compositionally biased region" description="Low complexity" evidence="1">
    <location>
        <begin position="14"/>
        <end position="37"/>
    </location>
</feature>
<comment type="caution">
    <text evidence="2">The sequence shown here is derived from an EMBL/GenBank/DDBJ whole genome shotgun (WGS) entry which is preliminary data.</text>
</comment>
<feature type="compositionally biased region" description="Pro residues" evidence="1">
    <location>
        <begin position="1"/>
        <end position="10"/>
    </location>
</feature>
<dbReference type="Proteomes" id="UP001565368">
    <property type="component" value="Unassembled WGS sequence"/>
</dbReference>
<evidence type="ECO:0000256" key="1">
    <source>
        <dbReference type="SAM" id="MobiDB-lite"/>
    </source>
</evidence>
<proteinExistence type="predicted"/>
<protein>
    <recommendedName>
        <fullName evidence="4">F-box domain-containing protein</fullName>
    </recommendedName>
</protein>
<organism evidence="2 3">
    <name type="scientific">Vanrija albida</name>
    <dbReference type="NCBI Taxonomy" id="181172"/>
    <lineage>
        <taxon>Eukaryota</taxon>
        <taxon>Fungi</taxon>
        <taxon>Dikarya</taxon>
        <taxon>Basidiomycota</taxon>
        <taxon>Agaricomycotina</taxon>
        <taxon>Tremellomycetes</taxon>
        <taxon>Trichosporonales</taxon>
        <taxon>Trichosporonaceae</taxon>
        <taxon>Vanrija</taxon>
    </lineage>
</organism>
<gene>
    <name evidence="2" type="ORF">Q8F55_007649</name>
</gene>
<name>A0ABR3PV16_9TREE</name>
<dbReference type="GeneID" id="95988692"/>
<dbReference type="EMBL" id="JBBXJM010000006">
    <property type="protein sequence ID" value="KAL1405967.1"/>
    <property type="molecule type" value="Genomic_DNA"/>
</dbReference>
<keyword evidence="3" id="KW-1185">Reference proteome</keyword>
<reference evidence="2 3" key="1">
    <citation type="submission" date="2023-08" db="EMBL/GenBank/DDBJ databases">
        <title>Annotated Genome Sequence of Vanrija albida AlHP1.</title>
        <authorList>
            <person name="Herzog R."/>
        </authorList>
    </citation>
    <scope>NUCLEOTIDE SEQUENCE [LARGE SCALE GENOMIC DNA]</scope>
    <source>
        <strain evidence="2 3">AlHP1</strain>
    </source>
</reference>